<evidence type="ECO:0000313" key="3">
    <source>
        <dbReference type="Proteomes" id="UP000051888"/>
    </source>
</evidence>
<dbReference type="Gene3D" id="3.40.630.30">
    <property type="match status" value="2"/>
</dbReference>
<evidence type="ECO:0000313" key="2">
    <source>
        <dbReference type="EMBL" id="KQL51498.1"/>
    </source>
</evidence>
<dbReference type="SUPFAM" id="SSF55729">
    <property type="entry name" value="Acyl-CoA N-acyltransferases (Nat)"/>
    <property type="match status" value="1"/>
</dbReference>
<proteinExistence type="predicted"/>
<dbReference type="Gene3D" id="3.30.1050.10">
    <property type="entry name" value="SCP2 sterol-binding domain"/>
    <property type="match status" value="1"/>
</dbReference>
<dbReference type="InterPro" id="IPR051554">
    <property type="entry name" value="Acetyltransferase_Eis"/>
</dbReference>
<organism evidence="2 3">
    <name type="scientific">Heyndrickxia shackletonii</name>
    <dbReference type="NCBI Taxonomy" id="157838"/>
    <lineage>
        <taxon>Bacteria</taxon>
        <taxon>Bacillati</taxon>
        <taxon>Bacillota</taxon>
        <taxon>Bacilli</taxon>
        <taxon>Bacillales</taxon>
        <taxon>Bacillaceae</taxon>
        <taxon>Heyndrickxia</taxon>
    </lineage>
</organism>
<keyword evidence="3" id="KW-1185">Reference proteome</keyword>
<dbReference type="InterPro" id="IPR036527">
    <property type="entry name" value="SCP2_sterol-bd_dom_sf"/>
</dbReference>
<dbReference type="GO" id="GO:0034069">
    <property type="term" value="F:aminoglycoside N-acetyltransferase activity"/>
    <property type="evidence" value="ECO:0007669"/>
    <property type="project" value="TreeGrafter"/>
</dbReference>
<reference evidence="2 3" key="1">
    <citation type="submission" date="2015-09" db="EMBL/GenBank/DDBJ databases">
        <title>Genome sequencing project for genomic taxonomy and phylogenomics of Bacillus-like bacteria.</title>
        <authorList>
            <person name="Liu B."/>
            <person name="Wang J."/>
            <person name="Zhu Y."/>
            <person name="Liu G."/>
            <person name="Chen Q."/>
            <person name="Chen Z."/>
            <person name="Lan J."/>
            <person name="Che J."/>
            <person name="Ge C."/>
            <person name="Shi H."/>
            <person name="Pan Z."/>
            <person name="Liu X."/>
        </authorList>
    </citation>
    <scope>NUCLEOTIDE SEQUENCE [LARGE SCALE GENOMIC DNA]</scope>
    <source>
        <strain evidence="2 3">LMG 18435</strain>
    </source>
</reference>
<dbReference type="EMBL" id="LJJC01000006">
    <property type="protein sequence ID" value="KQL51498.1"/>
    <property type="molecule type" value="Genomic_DNA"/>
</dbReference>
<dbReference type="Pfam" id="PF13530">
    <property type="entry name" value="SCP2_2"/>
    <property type="match status" value="1"/>
</dbReference>
<dbReference type="PANTHER" id="PTHR37817">
    <property type="entry name" value="N-ACETYLTRANSFERASE EIS"/>
    <property type="match status" value="1"/>
</dbReference>
<gene>
    <name evidence="2" type="ORF">AN964_21305</name>
</gene>
<protein>
    <recommendedName>
        <fullName evidence="1">N-acetyltransferase domain-containing protein</fullName>
    </recommendedName>
</protein>
<dbReference type="PROSITE" id="PS51186">
    <property type="entry name" value="GNAT"/>
    <property type="match status" value="1"/>
</dbReference>
<dbReference type="InterPro" id="IPR041380">
    <property type="entry name" value="Acetyltransf_17"/>
</dbReference>
<dbReference type="PATRIC" id="fig|157838.3.peg.4676"/>
<dbReference type="InterPro" id="IPR016181">
    <property type="entry name" value="Acyl_CoA_acyltransferase"/>
</dbReference>
<dbReference type="AlphaFoldDB" id="A0A0Q3WT49"/>
<dbReference type="PANTHER" id="PTHR37817:SF1">
    <property type="entry name" value="N-ACETYLTRANSFERASE EIS"/>
    <property type="match status" value="1"/>
</dbReference>
<dbReference type="Proteomes" id="UP000051888">
    <property type="component" value="Unassembled WGS sequence"/>
</dbReference>
<sequence length="385" mass="45318">MKITKIHKKQYKDALRLSSYAFQYDYSERELEKKIKSYEDQDLYGIFDGDQLAAKLHIRPFHIWLEQQQVKMGGISSVATYPEYRRKGYVRELLIHSLSEMRRNGQTVSFLHPFSIPFYRKFGWEVFSEFLTLSLTKADLIRQPQQNGYIKRFSRDSNIEDLKTIYPQFADKFIGMMTRDRIWWKENVIQKSQVAIYYDQHHTPLGYMLYDISKKEMEIREFVPLNHEARIGLWNFICQHDSMVNKVEMYTYVSDPLPFTLFNPDIKTERKTFGMARIVDVKEFCEIYPFQWSDQSSVTFQIVDEHAPWNTGTYTLNKDMGLSFSPELRQNTGLSFTINHFTALLLGFKTAQQLSDAGAIKGSKSEMEALQSILLQKEPSLFDGF</sequence>
<dbReference type="CDD" id="cd04301">
    <property type="entry name" value="NAT_SF"/>
    <property type="match status" value="1"/>
</dbReference>
<dbReference type="Pfam" id="PF17668">
    <property type="entry name" value="Acetyltransf_17"/>
    <property type="match status" value="1"/>
</dbReference>
<dbReference type="InterPro" id="IPR025559">
    <property type="entry name" value="Eis_dom"/>
</dbReference>
<dbReference type="SUPFAM" id="SSF55718">
    <property type="entry name" value="SCP-like"/>
    <property type="match status" value="1"/>
</dbReference>
<dbReference type="Pfam" id="PF13527">
    <property type="entry name" value="Acetyltransf_9"/>
    <property type="match status" value="1"/>
</dbReference>
<accession>A0A0Q3WT49</accession>
<dbReference type="GO" id="GO:0030649">
    <property type="term" value="P:aminoglycoside antibiotic catabolic process"/>
    <property type="evidence" value="ECO:0007669"/>
    <property type="project" value="TreeGrafter"/>
</dbReference>
<name>A0A0Q3WT49_9BACI</name>
<dbReference type="InterPro" id="IPR000182">
    <property type="entry name" value="GNAT_dom"/>
</dbReference>
<comment type="caution">
    <text evidence="2">The sequence shown here is derived from an EMBL/GenBank/DDBJ whole genome shotgun (WGS) entry which is preliminary data.</text>
</comment>
<evidence type="ECO:0000259" key="1">
    <source>
        <dbReference type="PROSITE" id="PS51186"/>
    </source>
</evidence>
<feature type="domain" description="N-acetyltransferase" evidence="1">
    <location>
        <begin position="1"/>
        <end position="146"/>
    </location>
</feature>